<keyword evidence="2" id="KW-0472">Membrane</keyword>
<evidence type="ECO:0000256" key="1">
    <source>
        <dbReference type="SAM" id="MobiDB-lite"/>
    </source>
</evidence>
<evidence type="ECO:0000256" key="2">
    <source>
        <dbReference type="SAM" id="Phobius"/>
    </source>
</evidence>
<evidence type="ECO:0000313" key="4">
    <source>
        <dbReference type="Proteomes" id="UP000054350"/>
    </source>
</evidence>
<feature type="transmembrane region" description="Helical" evidence="2">
    <location>
        <begin position="256"/>
        <end position="276"/>
    </location>
</feature>
<feature type="transmembrane region" description="Helical" evidence="2">
    <location>
        <begin position="163"/>
        <end position="188"/>
    </location>
</feature>
<organism evidence="3 4">
    <name type="scientific">Allomyces macrogynus (strain ATCC 38327)</name>
    <name type="common">Allomyces javanicus var. macrogynus</name>
    <dbReference type="NCBI Taxonomy" id="578462"/>
    <lineage>
        <taxon>Eukaryota</taxon>
        <taxon>Fungi</taxon>
        <taxon>Fungi incertae sedis</taxon>
        <taxon>Blastocladiomycota</taxon>
        <taxon>Blastocladiomycetes</taxon>
        <taxon>Blastocladiales</taxon>
        <taxon>Blastocladiaceae</taxon>
        <taxon>Allomyces</taxon>
    </lineage>
</organism>
<keyword evidence="2" id="KW-0812">Transmembrane</keyword>
<keyword evidence="2" id="KW-1133">Transmembrane helix</keyword>
<feature type="region of interest" description="Disordered" evidence="1">
    <location>
        <begin position="338"/>
        <end position="371"/>
    </location>
</feature>
<feature type="transmembrane region" description="Helical" evidence="2">
    <location>
        <begin position="31"/>
        <end position="52"/>
    </location>
</feature>
<sequence>MVPHPDHTVLAPTSTLPAATTVSTVAARLGVLWFAVTLVLAAICFHVVFRRMRLRAVHKSMRPLLMLAIALTVTNTSIQMVALLTPTARSDAEDELARYDGTSVAAPWLVVQDFVDYLSYIILVDLYLYIADRRLGAVLFVSQSGRRSSRRPAPSKCGHTARIAFQGLIFIMAVVFSIGYLLNLIAYYPFGHDVFCPNTGTVVAVATSDTERLPLECYQYYMLAGQAAFLISDIAVAVAYTVTWPRFARRVRRTPTARLASVPAVPLIGLALSAAFHGNLIADIVRNGDPWAGSRLLWMAHGTLLMVLAVVLTHQLSVAVHRAAPIVGIMALIGARDSTPAPAEPPDDDEAVELDEPDAGGVKPDETEPSPHWCSSWAVVAGRCHGRSIERCTTASANNGDCHN</sequence>
<proteinExistence type="predicted"/>
<gene>
    <name evidence="3" type="ORF">AMAG_08568</name>
</gene>
<dbReference type="AlphaFoldDB" id="A0A0L0SLL5"/>
<dbReference type="EMBL" id="GG745342">
    <property type="protein sequence ID" value="KNE63441.1"/>
    <property type="molecule type" value="Genomic_DNA"/>
</dbReference>
<feature type="transmembrane region" description="Helical" evidence="2">
    <location>
        <begin position="220"/>
        <end position="244"/>
    </location>
</feature>
<name>A0A0L0SLL5_ALLM3</name>
<feature type="transmembrane region" description="Helical" evidence="2">
    <location>
        <begin position="296"/>
        <end position="313"/>
    </location>
</feature>
<dbReference type="Proteomes" id="UP000054350">
    <property type="component" value="Unassembled WGS sequence"/>
</dbReference>
<feature type="compositionally biased region" description="Acidic residues" evidence="1">
    <location>
        <begin position="345"/>
        <end position="358"/>
    </location>
</feature>
<feature type="transmembrane region" description="Helical" evidence="2">
    <location>
        <begin position="64"/>
        <end position="84"/>
    </location>
</feature>
<dbReference type="OrthoDB" id="5563823at2759"/>
<reference evidence="3 4" key="1">
    <citation type="submission" date="2009-11" db="EMBL/GenBank/DDBJ databases">
        <title>Annotation of Allomyces macrogynus ATCC 38327.</title>
        <authorList>
            <consortium name="The Broad Institute Genome Sequencing Platform"/>
            <person name="Russ C."/>
            <person name="Cuomo C."/>
            <person name="Burger G."/>
            <person name="Gray M.W."/>
            <person name="Holland P.W.H."/>
            <person name="King N."/>
            <person name="Lang F.B.F."/>
            <person name="Roger A.J."/>
            <person name="Ruiz-Trillo I."/>
            <person name="Young S.K."/>
            <person name="Zeng Q."/>
            <person name="Gargeya S."/>
            <person name="Fitzgerald M."/>
            <person name="Haas B."/>
            <person name="Abouelleil A."/>
            <person name="Alvarado L."/>
            <person name="Arachchi H.M."/>
            <person name="Berlin A."/>
            <person name="Chapman S.B."/>
            <person name="Gearin G."/>
            <person name="Goldberg J."/>
            <person name="Griggs A."/>
            <person name="Gujja S."/>
            <person name="Hansen M."/>
            <person name="Heiman D."/>
            <person name="Howarth C."/>
            <person name="Larimer J."/>
            <person name="Lui A."/>
            <person name="MacDonald P.J.P."/>
            <person name="McCowen C."/>
            <person name="Montmayeur A."/>
            <person name="Murphy C."/>
            <person name="Neiman D."/>
            <person name="Pearson M."/>
            <person name="Priest M."/>
            <person name="Roberts A."/>
            <person name="Saif S."/>
            <person name="Shea T."/>
            <person name="Sisk P."/>
            <person name="Stolte C."/>
            <person name="Sykes S."/>
            <person name="Wortman J."/>
            <person name="Nusbaum C."/>
            <person name="Birren B."/>
        </authorList>
    </citation>
    <scope>NUCLEOTIDE SEQUENCE [LARGE SCALE GENOMIC DNA]</scope>
    <source>
        <strain evidence="3 4">ATCC 38327</strain>
    </source>
</reference>
<protein>
    <submittedName>
        <fullName evidence="3">Uncharacterized protein</fullName>
    </submittedName>
</protein>
<feature type="transmembrane region" description="Helical" evidence="2">
    <location>
        <begin position="117"/>
        <end position="142"/>
    </location>
</feature>
<accession>A0A0L0SLL5</accession>
<evidence type="ECO:0000313" key="3">
    <source>
        <dbReference type="EMBL" id="KNE63441.1"/>
    </source>
</evidence>
<keyword evidence="4" id="KW-1185">Reference proteome</keyword>
<reference evidence="4" key="2">
    <citation type="submission" date="2009-11" db="EMBL/GenBank/DDBJ databases">
        <title>The Genome Sequence of Allomyces macrogynus strain ATCC 38327.</title>
        <authorList>
            <consortium name="The Broad Institute Genome Sequencing Platform"/>
            <person name="Russ C."/>
            <person name="Cuomo C."/>
            <person name="Shea T."/>
            <person name="Young S.K."/>
            <person name="Zeng Q."/>
            <person name="Koehrsen M."/>
            <person name="Haas B."/>
            <person name="Borodovsky M."/>
            <person name="Guigo R."/>
            <person name="Alvarado L."/>
            <person name="Berlin A."/>
            <person name="Borenstein D."/>
            <person name="Chen Z."/>
            <person name="Engels R."/>
            <person name="Freedman E."/>
            <person name="Gellesch M."/>
            <person name="Goldberg J."/>
            <person name="Griggs A."/>
            <person name="Gujja S."/>
            <person name="Heiman D."/>
            <person name="Hepburn T."/>
            <person name="Howarth C."/>
            <person name="Jen D."/>
            <person name="Larson L."/>
            <person name="Lewis B."/>
            <person name="Mehta T."/>
            <person name="Park D."/>
            <person name="Pearson M."/>
            <person name="Roberts A."/>
            <person name="Saif S."/>
            <person name="Shenoy N."/>
            <person name="Sisk P."/>
            <person name="Stolte C."/>
            <person name="Sykes S."/>
            <person name="Walk T."/>
            <person name="White J."/>
            <person name="Yandava C."/>
            <person name="Burger G."/>
            <person name="Gray M.W."/>
            <person name="Holland P.W.H."/>
            <person name="King N."/>
            <person name="Lang F.B.F."/>
            <person name="Roger A.J."/>
            <person name="Ruiz-Trillo I."/>
            <person name="Lander E."/>
            <person name="Nusbaum C."/>
        </authorList>
    </citation>
    <scope>NUCLEOTIDE SEQUENCE [LARGE SCALE GENOMIC DNA]</scope>
    <source>
        <strain evidence="4">ATCC 38327</strain>
    </source>
</reference>
<dbReference type="VEuPathDB" id="FungiDB:AMAG_08568"/>